<reference evidence="1 2" key="1">
    <citation type="journal article" date="2022" name="DNA Res.">
        <title>Chromosomal-level genome assembly of the orchid tree Bauhinia variegata (Leguminosae; Cercidoideae) supports the allotetraploid origin hypothesis of Bauhinia.</title>
        <authorList>
            <person name="Zhong Y."/>
            <person name="Chen Y."/>
            <person name="Zheng D."/>
            <person name="Pang J."/>
            <person name="Liu Y."/>
            <person name="Luo S."/>
            <person name="Meng S."/>
            <person name="Qian L."/>
            <person name="Wei D."/>
            <person name="Dai S."/>
            <person name="Zhou R."/>
        </authorList>
    </citation>
    <scope>NUCLEOTIDE SEQUENCE [LARGE SCALE GENOMIC DNA]</scope>
    <source>
        <strain evidence="1">BV-YZ2020</strain>
    </source>
</reference>
<comment type="caution">
    <text evidence="1">The sequence shown here is derived from an EMBL/GenBank/DDBJ whole genome shotgun (WGS) entry which is preliminary data.</text>
</comment>
<sequence length="117" mass="13587">MAERMQTLRRKLRGCAKKVSDEEVSECMHKMLIASETLPDSFFAYAEWKGNSDDSVAKVYSNIINLVQVVEDVVDLYYFLMSKPKSSKTGSSNNELREISAKMLQFLQEDENFYHRF</sequence>
<evidence type="ECO:0000313" key="2">
    <source>
        <dbReference type="Proteomes" id="UP000828941"/>
    </source>
</evidence>
<proteinExistence type="predicted"/>
<organism evidence="1 2">
    <name type="scientific">Bauhinia variegata</name>
    <name type="common">Purple orchid tree</name>
    <name type="synonym">Phanera variegata</name>
    <dbReference type="NCBI Taxonomy" id="167791"/>
    <lineage>
        <taxon>Eukaryota</taxon>
        <taxon>Viridiplantae</taxon>
        <taxon>Streptophyta</taxon>
        <taxon>Embryophyta</taxon>
        <taxon>Tracheophyta</taxon>
        <taxon>Spermatophyta</taxon>
        <taxon>Magnoliopsida</taxon>
        <taxon>eudicotyledons</taxon>
        <taxon>Gunneridae</taxon>
        <taxon>Pentapetalae</taxon>
        <taxon>rosids</taxon>
        <taxon>fabids</taxon>
        <taxon>Fabales</taxon>
        <taxon>Fabaceae</taxon>
        <taxon>Cercidoideae</taxon>
        <taxon>Cercideae</taxon>
        <taxon>Bauhiniinae</taxon>
        <taxon>Bauhinia</taxon>
    </lineage>
</organism>
<protein>
    <submittedName>
        <fullName evidence="1">Uncharacterized protein</fullName>
    </submittedName>
</protein>
<evidence type="ECO:0000313" key="1">
    <source>
        <dbReference type="EMBL" id="KAI4318110.1"/>
    </source>
</evidence>
<dbReference type="Proteomes" id="UP000828941">
    <property type="component" value="Chromosome 10"/>
</dbReference>
<keyword evidence="2" id="KW-1185">Reference proteome</keyword>
<gene>
    <name evidence="1" type="ORF">L6164_025918</name>
</gene>
<name>A0ACB9M5Q7_BAUVA</name>
<accession>A0ACB9M5Q7</accession>
<dbReference type="EMBL" id="CM039435">
    <property type="protein sequence ID" value="KAI4318110.1"/>
    <property type="molecule type" value="Genomic_DNA"/>
</dbReference>